<reference evidence="5 6" key="1">
    <citation type="submission" date="2019-03" db="EMBL/GenBank/DDBJ databases">
        <title>Genomic Encyclopedia of Type Strains, Phase IV (KMG-IV): sequencing the most valuable type-strain genomes for metagenomic binning, comparative biology and taxonomic classification.</title>
        <authorList>
            <person name="Goeker M."/>
        </authorList>
    </citation>
    <scope>NUCLEOTIDE SEQUENCE [LARGE SCALE GENOMIC DNA]</scope>
    <source>
        <strain evidence="5 6">DSM 101688</strain>
    </source>
</reference>
<dbReference type="SMART" id="SM00028">
    <property type="entry name" value="TPR"/>
    <property type="match status" value="7"/>
</dbReference>
<feature type="signal peptide" evidence="3">
    <location>
        <begin position="1"/>
        <end position="44"/>
    </location>
</feature>
<evidence type="ECO:0000313" key="6">
    <source>
        <dbReference type="Proteomes" id="UP000295304"/>
    </source>
</evidence>
<dbReference type="Gene3D" id="1.25.40.10">
    <property type="entry name" value="Tetratricopeptide repeat domain"/>
    <property type="match status" value="3"/>
</dbReference>
<proteinExistence type="predicted"/>
<dbReference type="InterPro" id="IPR019734">
    <property type="entry name" value="TPR_rpt"/>
</dbReference>
<dbReference type="SUPFAM" id="SSF48452">
    <property type="entry name" value="TPR-like"/>
    <property type="match status" value="3"/>
</dbReference>
<evidence type="ECO:0000313" key="5">
    <source>
        <dbReference type="EMBL" id="TCS63555.1"/>
    </source>
</evidence>
<feature type="compositionally biased region" description="Low complexity" evidence="2">
    <location>
        <begin position="594"/>
        <end position="603"/>
    </location>
</feature>
<dbReference type="AlphaFoldDB" id="A0A4R3JDQ6"/>
<evidence type="ECO:0000256" key="2">
    <source>
        <dbReference type="SAM" id="MobiDB-lite"/>
    </source>
</evidence>
<organism evidence="5 6">
    <name type="scientific">Varunaivibrio sulfuroxidans</name>
    <dbReference type="NCBI Taxonomy" id="1773489"/>
    <lineage>
        <taxon>Bacteria</taxon>
        <taxon>Pseudomonadati</taxon>
        <taxon>Pseudomonadota</taxon>
        <taxon>Alphaproteobacteria</taxon>
        <taxon>Rhodospirillales</taxon>
        <taxon>Magnetovibrionaceae</taxon>
        <taxon>Varunaivibrio</taxon>
    </lineage>
</organism>
<accession>A0A4R3JDQ6</accession>
<dbReference type="Pfam" id="PF09976">
    <property type="entry name" value="TPR_21"/>
    <property type="match status" value="1"/>
</dbReference>
<evidence type="ECO:0000259" key="4">
    <source>
        <dbReference type="Pfam" id="PF09976"/>
    </source>
</evidence>
<evidence type="ECO:0000256" key="3">
    <source>
        <dbReference type="SAM" id="SignalP"/>
    </source>
</evidence>
<dbReference type="PROSITE" id="PS50005">
    <property type="entry name" value="TPR"/>
    <property type="match status" value="1"/>
</dbReference>
<evidence type="ECO:0000256" key="1">
    <source>
        <dbReference type="PROSITE-ProRule" id="PRU00339"/>
    </source>
</evidence>
<dbReference type="PANTHER" id="PTHR12558:SF13">
    <property type="entry name" value="CELL DIVISION CYCLE PROTEIN 27 HOMOLOG"/>
    <property type="match status" value="1"/>
</dbReference>
<dbReference type="OrthoDB" id="9766710at2"/>
<dbReference type="InterPro" id="IPR018704">
    <property type="entry name" value="SecYEG/CpoB_TPR"/>
</dbReference>
<keyword evidence="6" id="KW-1185">Reference proteome</keyword>
<gene>
    <name evidence="5" type="ORF">EDD55_103177</name>
</gene>
<keyword evidence="1" id="KW-0802">TPR repeat</keyword>
<dbReference type="EMBL" id="SLZW01000003">
    <property type="protein sequence ID" value="TCS63555.1"/>
    <property type="molecule type" value="Genomic_DNA"/>
</dbReference>
<sequence>MPQKKSYLMPTPRSIFPSKKQPRRFGRAAIIAPALLVLAACASAGTTTAHEQPAFIPAASISGNYLSGMHANARGDIPRAIDYFQTIAKQRPDDVYLWKLLYVLNLSGGDMNQATAFARLLLKNHINVAYEAYLVPVDDLVKGRMKQADAILSGLPSQGLHMYLRPLIRAWIKVASKDYDGALKALRPLSKKKDIQPLYAMHEGMIQALWGHQDKAEKLLEQANNGEDGPSYRTTIILGNLYERAGKPNQARRVYQNYITQSRSGYLLDDAMARLKSGRKPAPAIRNATDGLAEGLFGIASSLRRDHVNEPALDFARMALVARPHFPAAQILLADIYEQEGQIQAANAVYRQIDPASAFAWDAKLRMADNLNALGQIKNALKLLEAQAKAYPDRPAPLIQMGDILRHAGRFSEAVNAYDRAFARIKNPDERSWSLYYARGVALEQAKQWPRAEADLLKALSLNPNQPNVLNYLGYSWMEQGEHLDRALEMVRQAVLLRPRDGYIVDSLGWGLYRIGHYAEAVREMERAVLLVPEDPVINDHLGDVYWQVGRRQEARFQWNHALFFGADAALKKSIENKLKNGLPPHKVPRNATPKLSPKSSSKTDAPGDVKPEAPSI</sequence>
<feature type="chain" id="PRO_5020816154" evidence="3">
    <location>
        <begin position="45"/>
        <end position="617"/>
    </location>
</feature>
<comment type="caution">
    <text evidence="5">The sequence shown here is derived from an EMBL/GenBank/DDBJ whole genome shotgun (WGS) entry which is preliminary data.</text>
</comment>
<keyword evidence="3" id="KW-0732">Signal</keyword>
<dbReference type="PANTHER" id="PTHR12558">
    <property type="entry name" value="CELL DIVISION CYCLE 16,23,27"/>
    <property type="match status" value="1"/>
</dbReference>
<dbReference type="InterPro" id="IPR011990">
    <property type="entry name" value="TPR-like_helical_dom_sf"/>
</dbReference>
<feature type="repeat" description="TPR" evidence="1">
    <location>
        <begin position="433"/>
        <end position="466"/>
    </location>
</feature>
<protein>
    <submittedName>
        <fullName evidence="5">Tetratricopeptide repeat protein</fullName>
    </submittedName>
</protein>
<feature type="domain" description="Ancillary SecYEG translocon subunit/Cell division coordinator CpoB TPR" evidence="4">
    <location>
        <begin position="328"/>
        <end position="427"/>
    </location>
</feature>
<name>A0A4R3JDQ6_9PROT</name>
<feature type="compositionally biased region" description="Basic and acidic residues" evidence="2">
    <location>
        <begin position="606"/>
        <end position="617"/>
    </location>
</feature>
<feature type="region of interest" description="Disordered" evidence="2">
    <location>
        <begin position="578"/>
        <end position="617"/>
    </location>
</feature>
<dbReference type="Proteomes" id="UP000295304">
    <property type="component" value="Unassembled WGS sequence"/>
</dbReference>